<dbReference type="Proteomes" id="UP000887576">
    <property type="component" value="Unplaced"/>
</dbReference>
<organism evidence="1 2">
    <name type="scientific">Panagrolaimus sp. JU765</name>
    <dbReference type="NCBI Taxonomy" id="591449"/>
    <lineage>
        <taxon>Eukaryota</taxon>
        <taxon>Metazoa</taxon>
        <taxon>Ecdysozoa</taxon>
        <taxon>Nematoda</taxon>
        <taxon>Chromadorea</taxon>
        <taxon>Rhabditida</taxon>
        <taxon>Tylenchina</taxon>
        <taxon>Panagrolaimomorpha</taxon>
        <taxon>Panagrolaimoidea</taxon>
        <taxon>Panagrolaimidae</taxon>
        <taxon>Panagrolaimus</taxon>
    </lineage>
</organism>
<protein>
    <submittedName>
        <fullName evidence="2">Uncharacterized protein</fullName>
    </submittedName>
</protein>
<evidence type="ECO:0000313" key="2">
    <source>
        <dbReference type="WBParaSite" id="JU765_v2.g19331.t1"/>
    </source>
</evidence>
<name>A0AC34QU43_9BILA</name>
<accession>A0AC34QU43</accession>
<proteinExistence type="predicted"/>
<evidence type="ECO:0000313" key="1">
    <source>
        <dbReference type="Proteomes" id="UP000887576"/>
    </source>
</evidence>
<sequence>MNQIILSLSLFILAIAASQAEFAPLIFDSYDQMPEKKSHQGLDDFTSALNGAARLRYGKRAHFDPTFEWVQRFGHKKRAPAFEDLPQFVQNLNGAERLRFG</sequence>
<dbReference type="WBParaSite" id="JU765_v2.g19331.t1">
    <property type="protein sequence ID" value="JU765_v2.g19331.t1"/>
    <property type="gene ID" value="JU765_v2.g19331"/>
</dbReference>
<reference evidence="2" key="1">
    <citation type="submission" date="2022-11" db="UniProtKB">
        <authorList>
            <consortium name="WormBaseParasite"/>
        </authorList>
    </citation>
    <scope>IDENTIFICATION</scope>
</reference>